<dbReference type="EMBL" id="CP143814">
    <property type="protein sequence ID" value="WVO23930.1"/>
    <property type="molecule type" value="Genomic_DNA"/>
</dbReference>
<gene>
    <name evidence="2" type="ORF">IAS62_005288</name>
</gene>
<protein>
    <submittedName>
        <fullName evidence="2">Uncharacterized protein</fullName>
    </submittedName>
</protein>
<feature type="compositionally biased region" description="Low complexity" evidence="1">
    <location>
        <begin position="9"/>
        <end position="21"/>
    </location>
</feature>
<evidence type="ECO:0000313" key="3">
    <source>
        <dbReference type="Proteomes" id="UP001432216"/>
    </source>
</evidence>
<evidence type="ECO:0000256" key="1">
    <source>
        <dbReference type="SAM" id="MobiDB-lite"/>
    </source>
</evidence>
<name>A0ABZ2AZH0_9TREE</name>
<sequence>MQRLSPVASPTSTLLPDSSSSVLTNLPFDPREFFDPPSQEDPQSGRTFIAPSFESAVPPSGKSTLRTKS</sequence>
<proteinExistence type="predicted"/>
<dbReference type="GeneID" id="89992058"/>
<dbReference type="RefSeq" id="XP_064723169.1">
    <property type="nucleotide sequence ID" value="XM_064867097.1"/>
</dbReference>
<dbReference type="Proteomes" id="UP001432216">
    <property type="component" value="Chromosome 9"/>
</dbReference>
<reference evidence="2 3" key="1">
    <citation type="submission" date="2024-01" db="EMBL/GenBank/DDBJ databases">
        <title>Comparative genomics of Cryptococcus and Kwoniella reveals pathogenesis evolution and contrasting modes of karyotype evolution via chromosome fusion or intercentromeric recombination.</title>
        <authorList>
            <person name="Coelho M.A."/>
            <person name="David-Palma M."/>
            <person name="Shea T."/>
            <person name="Bowers K."/>
            <person name="McGinley-Smith S."/>
            <person name="Mohammad A.W."/>
            <person name="Gnirke A."/>
            <person name="Yurkov A.M."/>
            <person name="Nowrousian M."/>
            <person name="Sun S."/>
            <person name="Cuomo C.A."/>
            <person name="Heitman J."/>
        </authorList>
    </citation>
    <scope>NUCLEOTIDE SEQUENCE [LARGE SCALE GENOMIC DNA]</scope>
    <source>
        <strain evidence="2 3">7685027</strain>
    </source>
</reference>
<organism evidence="2 3">
    <name type="scientific">Cryptococcus decagattii</name>
    <dbReference type="NCBI Taxonomy" id="1859122"/>
    <lineage>
        <taxon>Eukaryota</taxon>
        <taxon>Fungi</taxon>
        <taxon>Dikarya</taxon>
        <taxon>Basidiomycota</taxon>
        <taxon>Agaricomycotina</taxon>
        <taxon>Tremellomycetes</taxon>
        <taxon>Tremellales</taxon>
        <taxon>Cryptococcaceae</taxon>
        <taxon>Cryptococcus</taxon>
        <taxon>Cryptococcus gattii species complex</taxon>
    </lineage>
</organism>
<keyword evidence="3" id="KW-1185">Reference proteome</keyword>
<feature type="region of interest" description="Disordered" evidence="1">
    <location>
        <begin position="1"/>
        <end position="69"/>
    </location>
</feature>
<evidence type="ECO:0000313" key="2">
    <source>
        <dbReference type="EMBL" id="WVO23930.1"/>
    </source>
</evidence>
<accession>A0ABZ2AZH0</accession>